<proteinExistence type="predicted"/>
<keyword evidence="1" id="KW-1133">Transmembrane helix</keyword>
<feature type="transmembrane region" description="Helical" evidence="1">
    <location>
        <begin position="21"/>
        <end position="45"/>
    </location>
</feature>
<protein>
    <submittedName>
        <fullName evidence="2">Uncharacterized protein</fullName>
    </submittedName>
</protein>
<reference evidence="2 3" key="1">
    <citation type="submission" date="2018-01" db="EMBL/GenBank/DDBJ databases">
        <title>Whole genome sequencing of Histamine producing bacteria.</title>
        <authorList>
            <person name="Butler K."/>
        </authorList>
    </citation>
    <scope>NUCLEOTIDE SEQUENCE [LARGE SCALE GENOMIC DNA]</scope>
    <source>
        <strain evidence="2 3">A2-1</strain>
    </source>
</reference>
<dbReference type="AlphaFoldDB" id="A0A855SKI6"/>
<accession>A0A855SKI6</accession>
<organism evidence="2 3">
    <name type="scientific">Photobacterium angustum</name>
    <dbReference type="NCBI Taxonomy" id="661"/>
    <lineage>
        <taxon>Bacteria</taxon>
        <taxon>Pseudomonadati</taxon>
        <taxon>Pseudomonadota</taxon>
        <taxon>Gammaproteobacteria</taxon>
        <taxon>Vibrionales</taxon>
        <taxon>Vibrionaceae</taxon>
        <taxon>Photobacterium</taxon>
    </lineage>
</organism>
<evidence type="ECO:0000313" key="2">
    <source>
        <dbReference type="EMBL" id="PSX09861.1"/>
    </source>
</evidence>
<evidence type="ECO:0000256" key="1">
    <source>
        <dbReference type="SAM" id="Phobius"/>
    </source>
</evidence>
<feature type="transmembrane region" description="Helical" evidence="1">
    <location>
        <begin position="110"/>
        <end position="132"/>
    </location>
</feature>
<dbReference type="EMBL" id="PYOY01000001">
    <property type="protein sequence ID" value="PSX09861.1"/>
    <property type="molecule type" value="Genomic_DNA"/>
</dbReference>
<dbReference type="Proteomes" id="UP000241440">
    <property type="component" value="Unassembled WGS sequence"/>
</dbReference>
<evidence type="ECO:0000313" key="3">
    <source>
        <dbReference type="Proteomes" id="UP000241440"/>
    </source>
</evidence>
<keyword evidence="1" id="KW-0472">Membrane</keyword>
<feature type="transmembrane region" description="Helical" evidence="1">
    <location>
        <begin position="138"/>
        <end position="160"/>
    </location>
</feature>
<feature type="transmembrane region" description="Helical" evidence="1">
    <location>
        <begin position="172"/>
        <end position="191"/>
    </location>
</feature>
<keyword evidence="1" id="KW-0812">Transmembrane</keyword>
<name>A0A855SKI6_PHOAN</name>
<gene>
    <name evidence="2" type="ORF">C0W41_03455</name>
</gene>
<feature type="transmembrane region" description="Helical" evidence="1">
    <location>
        <begin position="60"/>
        <end position="78"/>
    </location>
</feature>
<sequence length="197" mass="21831">MLINILLHLLGVKLKNFLSAYGLWKGLVSIGFGVLLIFVDAIYFYKAVKLNGIGDKDTFMLIYINFGFLIILVLPWLLKKSENISNQVVSDFLDLPEKGQQIRFTDISTFLSDQALGAFLAGVLIFTGQIVASEYGAFLAGLYTLVLYTLSIGLVAISLIRFIYHFTKYSGIIYALAALVSTSIMFAFYHVGLKMAA</sequence>
<comment type="caution">
    <text evidence="2">The sequence shown here is derived from an EMBL/GenBank/DDBJ whole genome shotgun (WGS) entry which is preliminary data.</text>
</comment>